<accession>A0A919W2K2</accession>
<reference evidence="1 2" key="1">
    <citation type="submission" date="2021-03" db="EMBL/GenBank/DDBJ databases">
        <title>Whole genome shotgun sequence of Actinoplanes toevensis NBRC 105298.</title>
        <authorList>
            <person name="Komaki H."/>
            <person name="Tamura T."/>
        </authorList>
    </citation>
    <scope>NUCLEOTIDE SEQUENCE [LARGE SCALE GENOMIC DNA]</scope>
    <source>
        <strain evidence="1 2">NBRC 105298</strain>
    </source>
</reference>
<gene>
    <name evidence="1" type="ORF">Ato02nite_013930</name>
</gene>
<name>A0A919W2K2_9ACTN</name>
<keyword evidence="2" id="KW-1185">Reference proteome</keyword>
<sequence>MTVRGRAYREGVVVTKQEHALIFLQARTSAAFADLQVVLLRDLAARLKAHGASAGCAVRVDAAADQLEAATRETWRALQSGPPPRC</sequence>
<dbReference type="EMBL" id="BOQN01000016">
    <property type="protein sequence ID" value="GIM89600.1"/>
    <property type="molecule type" value="Genomic_DNA"/>
</dbReference>
<proteinExistence type="predicted"/>
<dbReference type="Proteomes" id="UP000677082">
    <property type="component" value="Unassembled WGS sequence"/>
</dbReference>
<evidence type="ECO:0000313" key="2">
    <source>
        <dbReference type="Proteomes" id="UP000677082"/>
    </source>
</evidence>
<evidence type="ECO:0000313" key="1">
    <source>
        <dbReference type="EMBL" id="GIM89600.1"/>
    </source>
</evidence>
<comment type="caution">
    <text evidence="1">The sequence shown here is derived from an EMBL/GenBank/DDBJ whole genome shotgun (WGS) entry which is preliminary data.</text>
</comment>
<protein>
    <submittedName>
        <fullName evidence="1">Uncharacterized protein</fullName>
    </submittedName>
</protein>
<dbReference type="AlphaFoldDB" id="A0A919W2K2"/>
<organism evidence="1 2">
    <name type="scientific">Paractinoplanes toevensis</name>
    <dbReference type="NCBI Taxonomy" id="571911"/>
    <lineage>
        <taxon>Bacteria</taxon>
        <taxon>Bacillati</taxon>
        <taxon>Actinomycetota</taxon>
        <taxon>Actinomycetes</taxon>
        <taxon>Micromonosporales</taxon>
        <taxon>Micromonosporaceae</taxon>
        <taxon>Paractinoplanes</taxon>
    </lineage>
</organism>